<dbReference type="EMBL" id="WHWB01031928">
    <property type="protein sequence ID" value="KAJ7427550.1"/>
    <property type="molecule type" value="Genomic_DNA"/>
</dbReference>
<keyword evidence="2" id="KW-1185">Reference proteome</keyword>
<accession>A0ABQ9DZ68</accession>
<reference evidence="1" key="1">
    <citation type="submission" date="2019-10" db="EMBL/GenBank/DDBJ databases">
        <authorList>
            <person name="Soares A.E.R."/>
            <person name="Aleixo A."/>
            <person name="Schneider P."/>
            <person name="Miyaki C.Y."/>
            <person name="Schneider M.P."/>
            <person name="Mello C."/>
            <person name="Vasconcelos A.T.R."/>
        </authorList>
    </citation>
    <scope>NUCLEOTIDE SEQUENCE</scope>
    <source>
        <tissue evidence="1">Muscle</tissue>
    </source>
</reference>
<evidence type="ECO:0000313" key="2">
    <source>
        <dbReference type="Proteomes" id="UP001145742"/>
    </source>
</evidence>
<sequence length="379" mass="42306">MHQAHGKHPSHNKRSAEEKNRKACLKSPRFVSHSETAECAVGEDVCARNKYACMAMKEVVKEVVKEAINDPNIVPRETVAAPSLEVSKDRLDGTWSNLGWWKVSLSMRWNKMFFKVLEGHTEVTPKLLFSRLANPSCVSLSSQQSCSILCPSWGLLWPLQQLHVLPVLCPGLDQLCRLDMRKKFFTERETGHRNGLSREVVESPSLEVFKKRPGSQVTLPEPVWTAGTEGATEPKPVCGRWDTRSAIAGSVAGCWRKEQVNLPPAKQPPPQLKSLIFKSLKSTAKIQSLATLWWIPCVPTFVVENKQNIPHSKHPSITNNQEKLTGNGFKLKDSRDRLDIGKELLAVRVVRPWHRLPREAVAAPSLKVSKAMLDGAGAT</sequence>
<name>A0ABQ9DZ68_9PASS</name>
<gene>
    <name evidence="1" type="ORF">WISP_05963</name>
</gene>
<protein>
    <submittedName>
        <fullName evidence="1">Uncharacterized protein</fullName>
    </submittedName>
</protein>
<dbReference type="Proteomes" id="UP001145742">
    <property type="component" value="Unassembled WGS sequence"/>
</dbReference>
<organism evidence="1 2">
    <name type="scientific">Willisornis vidua</name>
    <name type="common">Xingu scale-backed antbird</name>
    <dbReference type="NCBI Taxonomy" id="1566151"/>
    <lineage>
        <taxon>Eukaryota</taxon>
        <taxon>Metazoa</taxon>
        <taxon>Chordata</taxon>
        <taxon>Craniata</taxon>
        <taxon>Vertebrata</taxon>
        <taxon>Euteleostomi</taxon>
        <taxon>Archelosauria</taxon>
        <taxon>Archosauria</taxon>
        <taxon>Dinosauria</taxon>
        <taxon>Saurischia</taxon>
        <taxon>Theropoda</taxon>
        <taxon>Coelurosauria</taxon>
        <taxon>Aves</taxon>
        <taxon>Neognathae</taxon>
        <taxon>Neoaves</taxon>
        <taxon>Telluraves</taxon>
        <taxon>Australaves</taxon>
        <taxon>Passeriformes</taxon>
        <taxon>Thamnophilidae</taxon>
        <taxon>Willisornis</taxon>
    </lineage>
</organism>
<evidence type="ECO:0000313" key="1">
    <source>
        <dbReference type="EMBL" id="KAJ7427550.1"/>
    </source>
</evidence>
<proteinExistence type="predicted"/>
<comment type="caution">
    <text evidence="1">The sequence shown here is derived from an EMBL/GenBank/DDBJ whole genome shotgun (WGS) entry which is preliminary data.</text>
</comment>